<evidence type="ECO:0000259" key="5">
    <source>
        <dbReference type="PROSITE" id="PS50883"/>
    </source>
</evidence>
<feature type="transmembrane region" description="Helical" evidence="2">
    <location>
        <begin position="228"/>
        <end position="251"/>
    </location>
</feature>
<dbReference type="InterPro" id="IPR000700">
    <property type="entry name" value="PAS-assoc_C"/>
</dbReference>
<dbReference type="SMART" id="SM00267">
    <property type="entry name" value="GGDEF"/>
    <property type="match status" value="1"/>
</dbReference>
<dbReference type="InterPro" id="IPR001633">
    <property type="entry name" value="EAL_dom"/>
</dbReference>
<dbReference type="NCBIfam" id="TIGR00254">
    <property type="entry name" value="GGDEF"/>
    <property type="match status" value="1"/>
</dbReference>
<feature type="domain" description="PAS" evidence="3">
    <location>
        <begin position="385"/>
        <end position="429"/>
    </location>
</feature>
<dbReference type="Gene3D" id="3.20.20.450">
    <property type="entry name" value="EAL domain"/>
    <property type="match status" value="1"/>
</dbReference>
<feature type="transmembrane region" description="Helical" evidence="2">
    <location>
        <begin position="60"/>
        <end position="85"/>
    </location>
</feature>
<dbReference type="PROSITE" id="PS50887">
    <property type="entry name" value="GGDEF"/>
    <property type="match status" value="1"/>
</dbReference>
<feature type="transmembrane region" description="Helical" evidence="2">
    <location>
        <begin position="190"/>
        <end position="213"/>
    </location>
</feature>
<protein>
    <submittedName>
        <fullName evidence="8">PAS domain S-box-containing protein/diguanylate cyclase (GGDEF)-like protein</fullName>
    </submittedName>
</protein>
<feature type="domain" description="GGDEF" evidence="6">
    <location>
        <begin position="542"/>
        <end position="675"/>
    </location>
</feature>
<organism evidence="8 9">
    <name type="scientific">Sulfurisoma sediminicola</name>
    <dbReference type="NCBI Taxonomy" id="1381557"/>
    <lineage>
        <taxon>Bacteria</taxon>
        <taxon>Pseudomonadati</taxon>
        <taxon>Pseudomonadota</taxon>
        <taxon>Betaproteobacteria</taxon>
        <taxon>Nitrosomonadales</taxon>
        <taxon>Sterolibacteriaceae</taxon>
        <taxon>Sulfurisoma</taxon>
    </lineage>
</organism>
<dbReference type="SMART" id="SM00052">
    <property type="entry name" value="EAL"/>
    <property type="match status" value="1"/>
</dbReference>
<feature type="transmembrane region" description="Helical" evidence="2">
    <location>
        <begin position="128"/>
        <end position="148"/>
    </location>
</feature>
<dbReference type="NCBIfam" id="TIGR00229">
    <property type="entry name" value="sensory_box"/>
    <property type="match status" value="2"/>
</dbReference>
<feature type="domain" description="PAC" evidence="4">
    <location>
        <begin position="458"/>
        <end position="510"/>
    </location>
</feature>
<gene>
    <name evidence="8" type="ORF">DFR35_0784</name>
</gene>
<dbReference type="InterPro" id="IPR043128">
    <property type="entry name" value="Rev_trsase/Diguanyl_cyclase"/>
</dbReference>
<evidence type="ECO:0000259" key="3">
    <source>
        <dbReference type="PROSITE" id="PS50112"/>
    </source>
</evidence>
<dbReference type="PANTHER" id="PTHR44757">
    <property type="entry name" value="DIGUANYLATE CYCLASE DGCP"/>
    <property type="match status" value="1"/>
</dbReference>
<dbReference type="PANTHER" id="PTHR44757:SF2">
    <property type="entry name" value="BIOFILM ARCHITECTURE MAINTENANCE PROTEIN MBAA"/>
    <property type="match status" value="1"/>
</dbReference>
<keyword evidence="2" id="KW-0472">Membrane</keyword>
<dbReference type="InterPro" id="IPR000014">
    <property type="entry name" value="PAS"/>
</dbReference>
<feature type="domain" description="MHYT" evidence="7">
    <location>
        <begin position="24"/>
        <end position="214"/>
    </location>
</feature>
<dbReference type="PROSITE" id="PS50113">
    <property type="entry name" value="PAC"/>
    <property type="match status" value="2"/>
</dbReference>
<dbReference type="InterPro" id="IPR005330">
    <property type="entry name" value="MHYT_dom"/>
</dbReference>
<feature type="transmembrane region" description="Helical" evidence="2">
    <location>
        <begin position="28"/>
        <end position="48"/>
    </location>
</feature>
<reference evidence="8 9" key="1">
    <citation type="submission" date="2018-10" db="EMBL/GenBank/DDBJ databases">
        <title>Genomic Encyclopedia of Type Strains, Phase IV (KMG-IV): sequencing the most valuable type-strain genomes for metagenomic binning, comparative biology and taxonomic classification.</title>
        <authorList>
            <person name="Goeker M."/>
        </authorList>
    </citation>
    <scope>NUCLEOTIDE SEQUENCE [LARGE SCALE GENOMIC DNA]</scope>
    <source>
        <strain evidence="8 9">DSM 26916</strain>
    </source>
</reference>
<dbReference type="Proteomes" id="UP000268908">
    <property type="component" value="Unassembled WGS sequence"/>
</dbReference>
<dbReference type="CDD" id="cd01948">
    <property type="entry name" value="EAL"/>
    <property type="match status" value="1"/>
</dbReference>
<dbReference type="GO" id="GO:0071111">
    <property type="term" value="F:cyclic-guanylate-specific phosphodiesterase activity"/>
    <property type="evidence" value="ECO:0007669"/>
    <property type="project" value="UniProtKB-EC"/>
</dbReference>
<dbReference type="OrthoDB" id="8588402at2"/>
<dbReference type="InterPro" id="IPR001610">
    <property type="entry name" value="PAC"/>
</dbReference>
<feature type="transmembrane region" description="Helical" evidence="2">
    <location>
        <begin position="97"/>
        <end position="116"/>
    </location>
</feature>
<dbReference type="SUPFAM" id="SSF55785">
    <property type="entry name" value="PYP-like sensor domain (PAS domain)"/>
    <property type="match status" value="2"/>
</dbReference>
<dbReference type="AlphaFoldDB" id="A0A497XLF9"/>
<proteinExistence type="predicted"/>
<dbReference type="Pfam" id="PF00563">
    <property type="entry name" value="EAL"/>
    <property type="match status" value="1"/>
</dbReference>
<keyword evidence="2" id="KW-0812">Transmembrane</keyword>
<keyword evidence="2" id="KW-1133">Transmembrane helix</keyword>
<dbReference type="InterPro" id="IPR000160">
    <property type="entry name" value="GGDEF_dom"/>
</dbReference>
<dbReference type="PROSITE" id="PS50924">
    <property type="entry name" value="MHYT"/>
    <property type="match status" value="1"/>
</dbReference>
<dbReference type="InterPro" id="IPR035965">
    <property type="entry name" value="PAS-like_dom_sf"/>
</dbReference>
<feature type="transmembrane region" description="Helical" evidence="2">
    <location>
        <begin position="160"/>
        <end position="178"/>
    </location>
</feature>
<evidence type="ECO:0000256" key="2">
    <source>
        <dbReference type="PROSITE-ProRule" id="PRU00244"/>
    </source>
</evidence>
<feature type="domain" description="EAL" evidence="5">
    <location>
        <begin position="684"/>
        <end position="938"/>
    </location>
</feature>
<dbReference type="PROSITE" id="PS50883">
    <property type="entry name" value="EAL"/>
    <property type="match status" value="1"/>
</dbReference>
<dbReference type="Gene3D" id="3.30.450.20">
    <property type="entry name" value="PAS domain"/>
    <property type="match status" value="2"/>
</dbReference>
<evidence type="ECO:0000313" key="8">
    <source>
        <dbReference type="EMBL" id="RLJ68230.1"/>
    </source>
</evidence>
<dbReference type="FunFam" id="3.20.20.450:FF:000001">
    <property type="entry name" value="Cyclic di-GMP phosphodiesterase yahA"/>
    <property type="match status" value="1"/>
</dbReference>
<keyword evidence="9" id="KW-1185">Reference proteome</keyword>
<feature type="domain" description="PAC" evidence="4">
    <location>
        <begin position="336"/>
        <end position="388"/>
    </location>
</feature>
<evidence type="ECO:0000259" key="4">
    <source>
        <dbReference type="PROSITE" id="PS50113"/>
    </source>
</evidence>
<dbReference type="RefSeq" id="WP_121240147.1">
    <property type="nucleotide sequence ID" value="NZ_BHVV01000001.1"/>
</dbReference>
<dbReference type="GO" id="GO:0071732">
    <property type="term" value="P:cellular response to nitric oxide"/>
    <property type="evidence" value="ECO:0007669"/>
    <property type="project" value="UniProtKB-ARBA"/>
</dbReference>
<dbReference type="SMART" id="SM00091">
    <property type="entry name" value="PAS"/>
    <property type="match status" value="2"/>
</dbReference>
<feature type="domain" description="PAS" evidence="3">
    <location>
        <begin position="264"/>
        <end position="334"/>
    </location>
</feature>
<dbReference type="Pfam" id="PF13426">
    <property type="entry name" value="PAS_9"/>
    <property type="match status" value="2"/>
</dbReference>
<accession>A0A497XLF9</accession>
<evidence type="ECO:0000313" key="9">
    <source>
        <dbReference type="Proteomes" id="UP000268908"/>
    </source>
</evidence>
<evidence type="ECO:0000259" key="7">
    <source>
        <dbReference type="PROSITE" id="PS50924"/>
    </source>
</evidence>
<dbReference type="CDD" id="cd01949">
    <property type="entry name" value="GGDEF"/>
    <property type="match status" value="1"/>
</dbReference>
<sequence length="942" mass="101736">MDILDSLRFIDRPPDASLLYASFYDARLVTVSVLIAVFAAWVALDVAARIGAARTAQDRLVWLGTGALAMGGGTWAMHFIGMLALTLPCGVSYDPTITVLSMIPGMLASAVALEVIRRRRVSPRRLAASSVLLGSGIGTMHYSGMAAMRLDGFVYYDPRLFAASIAVAIVLAWLALSIHFGVRRMRGSHLLAATVMGAAVSGMHYTAMAAAFFVRDGSARSAAALDPAFLATAVTIGTTLMIAAVMVSSLAHRRLEMARALEASEQRLRRMIDTTQEGFWLIDRKGVTRQVNPALCAILARPERDIVGRAALDFVEGSDAAIFRREAQRRGAGEKSSFEVELTRADGSRVPCHFNAAPVHDEVGDLVGSFALVTDVSAAHAQESHKRQAVAVFENTAEGIFMTDPAGTIVSVNTAFSRITGYAADEAVGANPRLLKSGRHDAVFYRAMWHDLLTLGAWQGEIWNRRKNSEIYPQWLTISSVHDDAGQLQSYIGVFSDISHIKKTEAELVRLAHFDALTGLANRSLLGIQLGHAIERAERDATRLAVLLLDLDGFKNVNDSLGHPAGDLLLQTAAERLRGCLRGGDTAARLGGDEFVILLEASDTPQGIGSIAGKLIAAVSEPYDLNGSLARVTTSVGIALFPADGDDAVELMRAADTALYAAKREGRNTFRFHDSAMAGAVMARLRTEQGLQQALAQGELELWYQPQVELASGRVSGVEALVRWRRPGHGIVAPDDFLPVAHETRLILPLGEWVLREGCRQARNWLDAGLDIGRISINVDGRQFEQGDLVAMVERVLAESKLPAGSLELEITENFLLDNAAAAMDTVAALHELGIGVAIDDFGTGYSSLSYLKYLSVDRLKIDRGFVRDLPDDADDAAITRSILGLARSLGFAVVAEGVETPAQEAFLRSEGCDDAQGFYYTKPLPPAELLAWLRQRAAVRR</sequence>
<evidence type="ECO:0000259" key="6">
    <source>
        <dbReference type="PROSITE" id="PS50887"/>
    </source>
</evidence>
<name>A0A497XLF9_9PROT</name>
<dbReference type="Gene3D" id="3.30.70.270">
    <property type="match status" value="1"/>
</dbReference>
<dbReference type="InterPro" id="IPR035919">
    <property type="entry name" value="EAL_sf"/>
</dbReference>
<comment type="catalytic activity">
    <reaction evidence="1">
        <text>3',3'-c-di-GMP + H2O = 5'-phosphoguanylyl(3'-&gt;5')guanosine + H(+)</text>
        <dbReference type="Rhea" id="RHEA:24902"/>
        <dbReference type="ChEBI" id="CHEBI:15377"/>
        <dbReference type="ChEBI" id="CHEBI:15378"/>
        <dbReference type="ChEBI" id="CHEBI:58754"/>
        <dbReference type="ChEBI" id="CHEBI:58805"/>
        <dbReference type="EC" id="3.1.4.52"/>
    </reaction>
    <physiologicalReaction direction="left-to-right" evidence="1">
        <dbReference type="Rhea" id="RHEA:24903"/>
    </physiologicalReaction>
</comment>
<comment type="caution">
    <text evidence="8">The sequence shown here is derived from an EMBL/GenBank/DDBJ whole genome shotgun (WGS) entry which is preliminary data.</text>
</comment>
<dbReference type="SMART" id="SM00086">
    <property type="entry name" value="PAC"/>
    <property type="match status" value="2"/>
</dbReference>
<dbReference type="InterPro" id="IPR029787">
    <property type="entry name" value="Nucleotide_cyclase"/>
</dbReference>
<dbReference type="EMBL" id="RCCI01000004">
    <property type="protein sequence ID" value="RLJ68230.1"/>
    <property type="molecule type" value="Genomic_DNA"/>
</dbReference>
<evidence type="ECO:0000256" key="1">
    <source>
        <dbReference type="ARBA" id="ARBA00051114"/>
    </source>
</evidence>
<dbReference type="Pfam" id="PF00990">
    <property type="entry name" value="GGDEF"/>
    <property type="match status" value="1"/>
</dbReference>
<dbReference type="SUPFAM" id="SSF141868">
    <property type="entry name" value="EAL domain-like"/>
    <property type="match status" value="1"/>
</dbReference>
<dbReference type="FunFam" id="3.30.70.270:FF:000001">
    <property type="entry name" value="Diguanylate cyclase domain protein"/>
    <property type="match status" value="1"/>
</dbReference>
<dbReference type="SUPFAM" id="SSF55073">
    <property type="entry name" value="Nucleotide cyclase"/>
    <property type="match status" value="1"/>
</dbReference>
<dbReference type="Pfam" id="PF03707">
    <property type="entry name" value="MHYT"/>
    <property type="match status" value="2"/>
</dbReference>
<dbReference type="PROSITE" id="PS50112">
    <property type="entry name" value="PAS"/>
    <property type="match status" value="2"/>
</dbReference>
<dbReference type="CDD" id="cd00130">
    <property type="entry name" value="PAS"/>
    <property type="match status" value="2"/>
</dbReference>
<dbReference type="InterPro" id="IPR052155">
    <property type="entry name" value="Biofilm_reg_signaling"/>
</dbReference>
<dbReference type="GO" id="GO:0016020">
    <property type="term" value="C:membrane"/>
    <property type="evidence" value="ECO:0007669"/>
    <property type="project" value="UniProtKB-UniRule"/>
</dbReference>